<proteinExistence type="predicted"/>
<comment type="caution">
    <text evidence="1">The sequence shown here is derived from an EMBL/GenBank/DDBJ whole genome shotgun (WGS) entry which is preliminary data.</text>
</comment>
<gene>
    <name evidence="1" type="ORF">LSUE1_G001105</name>
</gene>
<dbReference type="AlphaFoldDB" id="A0A8T9CNF7"/>
<sequence>MPTYAAFTIYAFGISALIAGMTNLLSPASAVNALGLPESCIPASNGRYTFLASLSPHLLMHAGQGNSLAAIAMGLYYTLAAYQENKTFFRLTVPMRLLTCGVFLDQGGMWKVAGAWECGGAVLTAVALALE</sequence>
<dbReference type="Proteomes" id="UP000469558">
    <property type="component" value="Unassembled WGS sequence"/>
</dbReference>
<accession>A0A8T9CNF7</accession>
<evidence type="ECO:0000313" key="2">
    <source>
        <dbReference type="Proteomes" id="UP000469558"/>
    </source>
</evidence>
<dbReference type="OrthoDB" id="10042947at2759"/>
<protein>
    <submittedName>
        <fullName evidence="1">Uncharacterized protein</fullName>
    </submittedName>
</protein>
<name>A0A8T9CNF7_9HELO</name>
<evidence type="ECO:0000313" key="1">
    <source>
        <dbReference type="EMBL" id="TVY84213.1"/>
    </source>
</evidence>
<reference evidence="1 2" key="1">
    <citation type="submission" date="2018-05" db="EMBL/GenBank/DDBJ databases">
        <title>Genome sequencing and assembly of the regulated plant pathogen Lachnellula willkommii and related sister species for the development of diagnostic species identification markers.</title>
        <authorList>
            <person name="Giroux E."/>
            <person name="Bilodeau G."/>
        </authorList>
    </citation>
    <scope>NUCLEOTIDE SEQUENCE [LARGE SCALE GENOMIC DNA]</scope>
    <source>
        <strain evidence="1 2">CBS 268.59</strain>
    </source>
</reference>
<dbReference type="EMBL" id="QGMK01000104">
    <property type="protein sequence ID" value="TVY84213.1"/>
    <property type="molecule type" value="Genomic_DNA"/>
</dbReference>
<organism evidence="1 2">
    <name type="scientific">Lachnellula suecica</name>
    <dbReference type="NCBI Taxonomy" id="602035"/>
    <lineage>
        <taxon>Eukaryota</taxon>
        <taxon>Fungi</taxon>
        <taxon>Dikarya</taxon>
        <taxon>Ascomycota</taxon>
        <taxon>Pezizomycotina</taxon>
        <taxon>Leotiomycetes</taxon>
        <taxon>Helotiales</taxon>
        <taxon>Lachnaceae</taxon>
        <taxon>Lachnellula</taxon>
    </lineage>
</organism>
<keyword evidence="2" id="KW-1185">Reference proteome</keyword>